<name>A0A3N4G551_9ACTN</name>
<accession>A0A3N4G551</accession>
<evidence type="ECO:0000259" key="1">
    <source>
        <dbReference type="Pfam" id="PF10592"/>
    </source>
</evidence>
<evidence type="ECO:0000313" key="3">
    <source>
        <dbReference type="Proteomes" id="UP000267536"/>
    </source>
</evidence>
<proteinExistence type="predicted"/>
<dbReference type="AlphaFoldDB" id="A0A3N4G551"/>
<dbReference type="OrthoDB" id="9806213at2"/>
<dbReference type="RefSeq" id="WP_123932405.1">
    <property type="nucleotide sequence ID" value="NZ_JBPSDP010000017.1"/>
</dbReference>
<gene>
    <name evidence="2" type="ORF">EF294_18600</name>
</gene>
<comment type="caution">
    <text evidence="2">The sequence shown here is derived from an EMBL/GenBank/DDBJ whole genome shotgun (WGS) entry which is preliminary data.</text>
</comment>
<sequence length="600" mass="66032">MTARKVRSFARDHGLTGIDSKLFEFYVAYLYLNRYVSADIRILDDIVTGGGDDGGIDVAAVVINGTVVTDASDIADLLNDGSENSVYITLIQAKTSEKYDTKLISKFLHGVEQIAEYTANGGDTTNLPIGLSQTAMVVDEVLNNITRFNTPRIPAELFYVTNSKTSTDVEALGETQVLAALRRLQRHAIFPDDITCILQGKNDREERESTLSGPQDVTFRFPGAQPITETMGIDQAYIGVAQADQLLNVICNDSGRVRDGVLKENVRTYQGDANPVNREIYSTLLSEDVELFPFLNNGLTIIARKLNNAGGRITISSYQIVNGGQTSHQLARWAEHLRDTVGKENAMRELAKVAVPIKLISTTSSEIFSRVSVATNLQSAISETDIQSSKKHAQDVELYFAQSGPDGLRYARQNGTDLSDLDVPGLRVVTTSDLDRAVAACIFGESSTSIGSPKSLYGKSSFIWNNHPVDVYYFSALIVYRIESLFRRSARDDSIQLVKAAKYHLAMMTAGLLIPELVSVFEEEKEPTDKDIDTAAREIERAVAKSDLSDSIDNCVAIAIKSLLQHFAAQVKIGKPLVKDDVRNKSVETELHNMFFHPNE</sequence>
<reference evidence="2 3" key="1">
    <citation type="submission" date="2018-11" db="EMBL/GenBank/DDBJ databases">
        <title>Draft genome sequence of Gordonia sp. RS15-1S isolated from rice stems.</title>
        <authorList>
            <person name="Muangham S."/>
        </authorList>
    </citation>
    <scope>NUCLEOTIDE SEQUENCE [LARGE SCALE GENOMIC DNA]</scope>
    <source>
        <strain evidence="2 3">RS15-1S</strain>
    </source>
</reference>
<feature type="domain" description="Abortive phage infection protein C-terminal" evidence="1">
    <location>
        <begin position="262"/>
        <end position="547"/>
    </location>
</feature>
<dbReference type="EMBL" id="RKMH01000016">
    <property type="protein sequence ID" value="RPA57515.1"/>
    <property type="molecule type" value="Genomic_DNA"/>
</dbReference>
<dbReference type="InterPro" id="IPR018891">
    <property type="entry name" value="AIPR_C"/>
</dbReference>
<keyword evidence="3" id="KW-1185">Reference proteome</keyword>
<evidence type="ECO:0000313" key="2">
    <source>
        <dbReference type="EMBL" id="RPA57515.1"/>
    </source>
</evidence>
<protein>
    <recommendedName>
        <fullName evidence="1">Abortive phage infection protein C-terminal domain-containing protein</fullName>
    </recommendedName>
</protein>
<organism evidence="2 3">
    <name type="scientific">Gordonia oryzae</name>
    <dbReference type="NCBI Taxonomy" id="2487349"/>
    <lineage>
        <taxon>Bacteria</taxon>
        <taxon>Bacillati</taxon>
        <taxon>Actinomycetota</taxon>
        <taxon>Actinomycetes</taxon>
        <taxon>Mycobacteriales</taxon>
        <taxon>Gordoniaceae</taxon>
        <taxon>Gordonia</taxon>
    </lineage>
</organism>
<dbReference type="Proteomes" id="UP000267536">
    <property type="component" value="Unassembled WGS sequence"/>
</dbReference>
<dbReference type="Pfam" id="PF10592">
    <property type="entry name" value="AIPR"/>
    <property type="match status" value="1"/>
</dbReference>